<evidence type="ECO:0000256" key="1">
    <source>
        <dbReference type="ARBA" id="ARBA00006217"/>
    </source>
</evidence>
<organism evidence="5">
    <name type="scientific">Laccaria bicolor (strain S238N-H82 / ATCC MYA-4686)</name>
    <name type="common">Bicoloured deceiver</name>
    <name type="synonym">Laccaria laccata var. bicolor</name>
    <dbReference type="NCBI Taxonomy" id="486041"/>
    <lineage>
        <taxon>Eukaryota</taxon>
        <taxon>Fungi</taxon>
        <taxon>Dikarya</taxon>
        <taxon>Basidiomycota</taxon>
        <taxon>Agaricomycotina</taxon>
        <taxon>Agaricomycetes</taxon>
        <taxon>Agaricomycetidae</taxon>
        <taxon>Agaricales</taxon>
        <taxon>Agaricineae</taxon>
        <taxon>Hydnangiaceae</taxon>
        <taxon>Laccaria</taxon>
    </lineage>
</organism>
<dbReference type="Gene3D" id="3.40.1050.10">
    <property type="entry name" value="Carbonic anhydrase"/>
    <property type="match status" value="1"/>
</dbReference>
<dbReference type="KEGG" id="lbc:LACBIDRAFT_310648"/>
<dbReference type="KEGG" id="lbc:LACBIDRAFT_310636"/>
<dbReference type="EMBL" id="DS547137">
    <property type="protein sequence ID" value="EDR01662.1"/>
    <property type="molecule type" value="Genomic_DNA"/>
</dbReference>
<dbReference type="GO" id="GO:0008270">
    <property type="term" value="F:zinc ion binding"/>
    <property type="evidence" value="ECO:0007669"/>
    <property type="project" value="UniProtKB-UniRule"/>
</dbReference>
<dbReference type="InParanoid" id="B0DUS4"/>
<keyword evidence="2" id="KW-0862">Zinc</keyword>
<dbReference type="InterPro" id="IPR001765">
    <property type="entry name" value="Carbonic_anhydrase"/>
</dbReference>
<dbReference type="GO" id="GO:0004089">
    <property type="term" value="F:carbonate dehydratase activity"/>
    <property type="evidence" value="ECO:0007669"/>
    <property type="project" value="UniProtKB-UniRule"/>
</dbReference>
<dbReference type="InterPro" id="IPR036874">
    <property type="entry name" value="Carbonic_anhydrase_sf"/>
</dbReference>
<dbReference type="EMBL" id="DS547137">
    <property type="protein sequence ID" value="EDR01665.1"/>
    <property type="molecule type" value="Genomic_DNA"/>
</dbReference>
<dbReference type="GeneID" id="6083429"/>
<evidence type="ECO:0000313" key="3">
    <source>
        <dbReference type="EMBL" id="EDR01662.1"/>
    </source>
</evidence>
<dbReference type="OrthoDB" id="10248475at2759"/>
<evidence type="ECO:0000313" key="4">
    <source>
        <dbReference type="EMBL" id="EDR01665.1"/>
    </source>
</evidence>
<dbReference type="SUPFAM" id="SSF53056">
    <property type="entry name" value="beta-carbonic anhydrase, cab"/>
    <property type="match status" value="1"/>
</dbReference>
<dbReference type="RefSeq" id="XP_001887741.1">
    <property type="nucleotide sequence ID" value="XM_001887706.1"/>
</dbReference>
<dbReference type="AlphaFoldDB" id="B0DUS4"/>
<proteinExistence type="inferred from homology"/>
<dbReference type="GeneID" id="6083284"/>
<keyword evidence="2" id="KW-0456">Lyase</keyword>
<comment type="catalytic activity">
    <reaction evidence="2">
        <text>hydrogencarbonate + H(+) = CO2 + H2O</text>
        <dbReference type="Rhea" id="RHEA:10748"/>
        <dbReference type="ChEBI" id="CHEBI:15377"/>
        <dbReference type="ChEBI" id="CHEBI:15378"/>
        <dbReference type="ChEBI" id="CHEBI:16526"/>
        <dbReference type="ChEBI" id="CHEBI:17544"/>
        <dbReference type="EC" id="4.2.1.1"/>
    </reaction>
</comment>
<evidence type="ECO:0000256" key="2">
    <source>
        <dbReference type="RuleBase" id="RU003956"/>
    </source>
</evidence>
<evidence type="ECO:0000313" key="5">
    <source>
        <dbReference type="Proteomes" id="UP000001194"/>
    </source>
</evidence>
<reference evidence="3 5" key="1">
    <citation type="journal article" date="2008" name="Nature">
        <title>The genome of Laccaria bicolor provides insights into mycorrhizal symbiosis.</title>
        <authorList>
            <person name="Martin F."/>
            <person name="Aerts A."/>
            <person name="Ahren D."/>
            <person name="Brun A."/>
            <person name="Danchin E.G.J."/>
            <person name="Duchaussoy F."/>
            <person name="Gibon J."/>
            <person name="Kohler A."/>
            <person name="Lindquist E."/>
            <person name="Pereda V."/>
            <person name="Salamov A."/>
            <person name="Shapiro H.J."/>
            <person name="Wuyts J."/>
            <person name="Blaudez D."/>
            <person name="Buee M."/>
            <person name="Brokstein P."/>
            <person name="Canbaeck B."/>
            <person name="Cohen D."/>
            <person name="Courty P.E."/>
            <person name="Coutinho P.M."/>
            <person name="Delaruelle C."/>
            <person name="Detter J.C."/>
            <person name="Deveau A."/>
            <person name="DiFazio S."/>
            <person name="Duplessis S."/>
            <person name="Fraissinet-Tachet L."/>
            <person name="Lucic E."/>
            <person name="Frey-Klett P."/>
            <person name="Fourrey C."/>
            <person name="Feussner I."/>
            <person name="Gay G."/>
            <person name="Grimwood J."/>
            <person name="Hoegger P.J."/>
            <person name="Jain P."/>
            <person name="Kilaru S."/>
            <person name="Labbe J."/>
            <person name="Lin Y.C."/>
            <person name="Legue V."/>
            <person name="Le Tacon F."/>
            <person name="Marmeisse R."/>
            <person name="Melayah D."/>
            <person name="Montanini B."/>
            <person name="Muratet M."/>
            <person name="Nehls U."/>
            <person name="Niculita-Hirzel H."/>
            <person name="Oudot-Le Secq M.P."/>
            <person name="Peter M."/>
            <person name="Quesneville H."/>
            <person name="Rajashekar B."/>
            <person name="Reich M."/>
            <person name="Rouhier N."/>
            <person name="Schmutz J."/>
            <person name="Yin T."/>
            <person name="Chalot M."/>
            <person name="Henrissat B."/>
            <person name="Kuees U."/>
            <person name="Lucas S."/>
            <person name="Van de Peer Y."/>
            <person name="Podila G.K."/>
            <person name="Polle A."/>
            <person name="Pukkila P.J."/>
            <person name="Richardson P.M."/>
            <person name="Rouze P."/>
            <person name="Sanders I.R."/>
            <person name="Stajich J.E."/>
            <person name="Tunlid A."/>
            <person name="Tuskan G."/>
            <person name="Grigoriev I.V."/>
        </authorList>
    </citation>
    <scope>NUCLEOTIDE SEQUENCE [LARGE SCALE GENOMIC DNA]</scope>
    <source>
        <strain evidence="5">S238N-H82 / ATCC MYA-4686</strain>
    </source>
</reference>
<dbReference type="RefSeq" id="XP_001887738.1">
    <property type="nucleotide sequence ID" value="XM_001887703.1"/>
</dbReference>
<dbReference type="EC" id="4.2.1.1" evidence="2"/>
<comment type="function">
    <text evidence="2">Reversible hydration of carbon dioxide.</text>
</comment>
<dbReference type="Proteomes" id="UP000001194">
    <property type="component" value="Unassembled WGS sequence"/>
</dbReference>
<name>B0DUS4_LACBS</name>
<accession>B0DUS4</accession>
<dbReference type="Pfam" id="PF00484">
    <property type="entry name" value="Pro_CA"/>
    <property type="match status" value="1"/>
</dbReference>
<keyword evidence="5" id="KW-1185">Reference proteome</keyword>
<dbReference type="HOGENOM" id="CLU_2483747_0_0_1"/>
<gene>
    <name evidence="3" type="ORF">LACBIDRAFT_310636</name>
    <name evidence="4" type="ORF">LACBIDRAFT_310648</name>
</gene>
<sequence>MEELLHLHCSAFQALVEENVKANVKRISDSALIRHHYAHDQGAVYIHGWVYDVESGEVSNLGVSAGPPGKEVPPTPFPLVVSSAFGK</sequence>
<protein>
    <recommendedName>
        <fullName evidence="2">Carbonic anhydrase</fullName>
        <ecNumber evidence="2">4.2.1.1</ecNumber>
    </recommendedName>
    <alternativeName>
        <fullName evidence="2">Carbonate dehydratase</fullName>
    </alternativeName>
</protein>
<comment type="similarity">
    <text evidence="1 2">Belongs to the beta-class carbonic anhydrase family.</text>
</comment>